<evidence type="ECO:0000259" key="1">
    <source>
        <dbReference type="Pfam" id="PF13471"/>
    </source>
</evidence>
<gene>
    <name evidence="2" type="ORF">E1283_04590</name>
</gene>
<dbReference type="EMBL" id="SMKI01000029">
    <property type="protein sequence ID" value="TDC78637.1"/>
    <property type="molecule type" value="Genomic_DNA"/>
</dbReference>
<dbReference type="InterPro" id="IPR053521">
    <property type="entry name" value="McjB-like"/>
</dbReference>
<dbReference type="AlphaFoldDB" id="A0A4R4TL62"/>
<dbReference type="NCBIfam" id="NF033537">
    <property type="entry name" value="lasso_biosyn_B2"/>
    <property type="match status" value="1"/>
</dbReference>
<reference evidence="2 3" key="1">
    <citation type="submission" date="2019-03" db="EMBL/GenBank/DDBJ databases">
        <title>Draft genome sequences of novel Actinobacteria.</title>
        <authorList>
            <person name="Sahin N."/>
            <person name="Ay H."/>
            <person name="Saygin H."/>
        </authorList>
    </citation>
    <scope>NUCLEOTIDE SEQUENCE [LARGE SCALE GENOMIC DNA]</scope>
    <source>
        <strain evidence="2 3">DSM 41900</strain>
    </source>
</reference>
<feature type="domain" description="Microcin J25-processing protein McjB C-terminal" evidence="1">
    <location>
        <begin position="24"/>
        <end position="123"/>
    </location>
</feature>
<protein>
    <submittedName>
        <fullName evidence="2">Lasso peptide biosynthesis B2 protein</fullName>
    </submittedName>
</protein>
<evidence type="ECO:0000313" key="2">
    <source>
        <dbReference type="EMBL" id="TDC78637.1"/>
    </source>
</evidence>
<proteinExistence type="predicted"/>
<dbReference type="Proteomes" id="UP000295345">
    <property type="component" value="Unassembled WGS sequence"/>
</dbReference>
<organism evidence="2 3">
    <name type="scientific">Streptomyces hainanensis</name>
    <dbReference type="NCBI Taxonomy" id="402648"/>
    <lineage>
        <taxon>Bacteria</taxon>
        <taxon>Bacillati</taxon>
        <taxon>Actinomycetota</taxon>
        <taxon>Actinomycetes</taxon>
        <taxon>Kitasatosporales</taxon>
        <taxon>Streptomycetaceae</taxon>
        <taxon>Streptomyces</taxon>
    </lineage>
</organism>
<sequence>MSTPILPEPGIRTSGWRGIRARAAVAVAIPLSRLSPGRVQRVLGFVVRGGTRPTPADVLRWRGAVVGVSRRCAGEGCLPRSVAVMLLARSHGFAPVWKTGFRPSPFIGHAWVEVDGVAVGEPDIVGTFLTTLQVSPAYRDERHEADR</sequence>
<accession>A0A4R4TL62</accession>
<evidence type="ECO:0000313" key="3">
    <source>
        <dbReference type="Proteomes" id="UP000295345"/>
    </source>
</evidence>
<keyword evidence="3" id="KW-1185">Reference proteome</keyword>
<dbReference type="RefSeq" id="WP_132816562.1">
    <property type="nucleotide sequence ID" value="NZ_SMKI01000029.1"/>
</dbReference>
<dbReference type="OrthoDB" id="583768at2"/>
<name>A0A4R4TL62_9ACTN</name>
<comment type="caution">
    <text evidence="2">The sequence shown here is derived from an EMBL/GenBank/DDBJ whole genome shotgun (WGS) entry which is preliminary data.</text>
</comment>
<dbReference type="Pfam" id="PF13471">
    <property type="entry name" value="Transglut_core3"/>
    <property type="match status" value="1"/>
</dbReference>
<dbReference type="InterPro" id="IPR032708">
    <property type="entry name" value="McjB_C"/>
</dbReference>